<keyword evidence="2" id="KW-1185">Reference proteome</keyword>
<dbReference type="STRING" id="29367.CLPUN_19720"/>
<proteinExistence type="predicted"/>
<evidence type="ECO:0000313" key="1">
    <source>
        <dbReference type="EMBL" id="OOM78363.1"/>
    </source>
</evidence>
<accession>A0A1S8TKQ1</accession>
<protein>
    <submittedName>
        <fullName evidence="1">Uncharacterized protein</fullName>
    </submittedName>
</protein>
<name>A0A1S8TKQ1_9CLOT</name>
<organism evidence="1 2">
    <name type="scientific">Clostridium puniceum</name>
    <dbReference type="NCBI Taxonomy" id="29367"/>
    <lineage>
        <taxon>Bacteria</taxon>
        <taxon>Bacillati</taxon>
        <taxon>Bacillota</taxon>
        <taxon>Clostridia</taxon>
        <taxon>Eubacteriales</taxon>
        <taxon>Clostridiaceae</taxon>
        <taxon>Clostridium</taxon>
    </lineage>
</organism>
<evidence type="ECO:0000313" key="2">
    <source>
        <dbReference type="Proteomes" id="UP000190890"/>
    </source>
</evidence>
<gene>
    <name evidence="1" type="ORF">CLPUN_19720</name>
</gene>
<dbReference type="EMBL" id="LZZM01000127">
    <property type="protein sequence ID" value="OOM78363.1"/>
    <property type="molecule type" value="Genomic_DNA"/>
</dbReference>
<sequence>MALAWFSSTLPSESELLNITSLDIEGKIYVCYTMYKGVPNRFVYAENVKPLVFNEAAAYGEWPIDGYLVHEVRYLWQ</sequence>
<reference evidence="1 2" key="1">
    <citation type="submission" date="2016-05" db="EMBL/GenBank/DDBJ databases">
        <title>Microbial solvent formation.</title>
        <authorList>
            <person name="Poehlein A."/>
            <person name="Montoya Solano J.D."/>
            <person name="Flitsch S."/>
            <person name="Krabben P."/>
            <person name="Duerre P."/>
            <person name="Daniel R."/>
        </authorList>
    </citation>
    <scope>NUCLEOTIDE SEQUENCE [LARGE SCALE GENOMIC DNA]</scope>
    <source>
        <strain evidence="1 2">DSM 2619</strain>
    </source>
</reference>
<dbReference type="Proteomes" id="UP000190890">
    <property type="component" value="Unassembled WGS sequence"/>
</dbReference>
<dbReference type="AlphaFoldDB" id="A0A1S8TKQ1"/>
<dbReference type="RefSeq" id="WP_077847126.1">
    <property type="nucleotide sequence ID" value="NZ_LZZM01000127.1"/>
</dbReference>
<comment type="caution">
    <text evidence="1">The sequence shown here is derived from an EMBL/GenBank/DDBJ whole genome shotgun (WGS) entry which is preliminary data.</text>
</comment>